<feature type="compositionally biased region" description="Pro residues" evidence="13">
    <location>
        <begin position="1"/>
        <end position="11"/>
    </location>
</feature>
<protein>
    <recommendedName>
        <fullName evidence="3">Mitochondrial import receptor subunit TOM22 homolog</fullName>
    </recommendedName>
</protein>
<evidence type="ECO:0000256" key="9">
    <source>
        <dbReference type="ARBA" id="ARBA00023010"/>
    </source>
</evidence>
<proteinExistence type="inferred from homology"/>
<dbReference type="PANTHER" id="PTHR12504">
    <property type="entry name" value="MITOCHONDRIAL IMPORT RECEPTOR SUBUNIT TOM22"/>
    <property type="match status" value="1"/>
</dbReference>
<keyword evidence="4" id="KW-0813">Transport</keyword>
<keyword evidence="6" id="KW-1000">Mitochondrion outer membrane</keyword>
<dbReference type="AlphaFoldDB" id="A0A8E0VMU7"/>
<keyword evidence="11" id="KW-0472">Membrane</keyword>
<dbReference type="Proteomes" id="UP000728185">
    <property type="component" value="Unassembled WGS sequence"/>
</dbReference>
<name>A0A8E0VMU7_9TREM</name>
<reference evidence="14" key="1">
    <citation type="submission" date="2019-05" db="EMBL/GenBank/DDBJ databases">
        <title>Annotation for the trematode Fasciolopsis buski.</title>
        <authorList>
            <person name="Choi Y.-J."/>
        </authorList>
    </citation>
    <scope>NUCLEOTIDE SEQUENCE</scope>
    <source>
        <strain evidence="14">HT</strain>
        <tissue evidence="14">Whole worm</tissue>
    </source>
</reference>
<evidence type="ECO:0000256" key="11">
    <source>
        <dbReference type="ARBA" id="ARBA00023136"/>
    </source>
</evidence>
<sequence length="170" mass="18605">AEVVDLPPPAYWPSSSGPPNEPDKRTLSPKNDSAVETKTPQRQRILVESGDINSDVDDIEFEDETLAERLIGLTEMFPDSVRRAFSSAAGWTFSGIKTTYSLSRSVSWFIASTATLCFLPLFLELERVQTEEQEAVHQRTMMLGPRAAGSSSGLAGFSAALPHLTPMESK</sequence>
<feature type="compositionally biased region" description="Polar residues" evidence="13">
    <location>
        <begin position="28"/>
        <end position="40"/>
    </location>
</feature>
<keyword evidence="12" id="KW-0675">Receptor</keyword>
<evidence type="ECO:0000256" key="13">
    <source>
        <dbReference type="SAM" id="MobiDB-lite"/>
    </source>
</evidence>
<feature type="non-terminal residue" evidence="14">
    <location>
        <position position="1"/>
    </location>
</feature>
<keyword evidence="9" id="KW-0811">Translocation</keyword>
<evidence type="ECO:0000256" key="1">
    <source>
        <dbReference type="ARBA" id="ARBA00004572"/>
    </source>
</evidence>
<accession>A0A8E0VMU7</accession>
<comment type="similarity">
    <text evidence="2">Belongs to the Tom22 family.</text>
</comment>
<keyword evidence="8" id="KW-1133">Transmembrane helix</keyword>
<keyword evidence="5" id="KW-0812">Transmembrane</keyword>
<gene>
    <name evidence="14" type="ORF">FBUS_11055</name>
</gene>
<keyword evidence="10" id="KW-0496">Mitochondrion</keyword>
<evidence type="ECO:0000256" key="8">
    <source>
        <dbReference type="ARBA" id="ARBA00022989"/>
    </source>
</evidence>
<organism evidence="14 15">
    <name type="scientific">Fasciolopsis buskii</name>
    <dbReference type="NCBI Taxonomy" id="27845"/>
    <lineage>
        <taxon>Eukaryota</taxon>
        <taxon>Metazoa</taxon>
        <taxon>Spiralia</taxon>
        <taxon>Lophotrochozoa</taxon>
        <taxon>Platyhelminthes</taxon>
        <taxon>Trematoda</taxon>
        <taxon>Digenea</taxon>
        <taxon>Plagiorchiida</taxon>
        <taxon>Echinostomata</taxon>
        <taxon>Echinostomatoidea</taxon>
        <taxon>Fasciolidae</taxon>
        <taxon>Fasciolopsis</taxon>
    </lineage>
</organism>
<evidence type="ECO:0000256" key="7">
    <source>
        <dbReference type="ARBA" id="ARBA00022927"/>
    </source>
</evidence>
<evidence type="ECO:0000313" key="14">
    <source>
        <dbReference type="EMBL" id="KAA0197585.1"/>
    </source>
</evidence>
<comment type="caution">
    <text evidence="14">The sequence shown here is derived from an EMBL/GenBank/DDBJ whole genome shotgun (WGS) entry which is preliminary data.</text>
</comment>
<dbReference type="GO" id="GO:0006886">
    <property type="term" value="P:intracellular protein transport"/>
    <property type="evidence" value="ECO:0007669"/>
    <property type="project" value="InterPro"/>
</dbReference>
<comment type="subcellular location">
    <subcellularLocation>
        <location evidence="1">Mitochondrion outer membrane</location>
        <topology evidence="1">Single-pass membrane protein</topology>
    </subcellularLocation>
</comment>
<evidence type="ECO:0000256" key="4">
    <source>
        <dbReference type="ARBA" id="ARBA00022448"/>
    </source>
</evidence>
<evidence type="ECO:0000256" key="12">
    <source>
        <dbReference type="ARBA" id="ARBA00023170"/>
    </source>
</evidence>
<evidence type="ECO:0000256" key="5">
    <source>
        <dbReference type="ARBA" id="ARBA00022692"/>
    </source>
</evidence>
<evidence type="ECO:0000256" key="10">
    <source>
        <dbReference type="ARBA" id="ARBA00023128"/>
    </source>
</evidence>
<dbReference type="OrthoDB" id="10016939at2759"/>
<feature type="region of interest" description="Disordered" evidence="13">
    <location>
        <begin position="1"/>
        <end position="40"/>
    </location>
</feature>
<evidence type="ECO:0000256" key="6">
    <source>
        <dbReference type="ARBA" id="ARBA00022787"/>
    </source>
</evidence>
<dbReference type="Pfam" id="PF04281">
    <property type="entry name" value="Tom22"/>
    <property type="match status" value="1"/>
</dbReference>
<dbReference type="GO" id="GO:0005741">
    <property type="term" value="C:mitochondrial outer membrane"/>
    <property type="evidence" value="ECO:0007669"/>
    <property type="project" value="UniProtKB-SubCell"/>
</dbReference>
<evidence type="ECO:0000256" key="3">
    <source>
        <dbReference type="ARBA" id="ARBA00016229"/>
    </source>
</evidence>
<dbReference type="InterPro" id="IPR005683">
    <property type="entry name" value="Tom22"/>
</dbReference>
<dbReference type="CDD" id="cd22884">
    <property type="entry name" value="TOM22"/>
    <property type="match status" value="1"/>
</dbReference>
<evidence type="ECO:0000313" key="15">
    <source>
        <dbReference type="Proteomes" id="UP000728185"/>
    </source>
</evidence>
<dbReference type="PANTHER" id="PTHR12504:SF0">
    <property type="entry name" value="MITOCHONDRIAL IMPORT RECEPTOR SUBUNIT TOM22 HOMOLOG"/>
    <property type="match status" value="1"/>
</dbReference>
<dbReference type="EMBL" id="LUCM01002288">
    <property type="protein sequence ID" value="KAA0197585.1"/>
    <property type="molecule type" value="Genomic_DNA"/>
</dbReference>
<keyword evidence="15" id="KW-1185">Reference proteome</keyword>
<evidence type="ECO:0000256" key="2">
    <source>
        <dbReference type="ARBA" id="ARBA00009874"/>
    </source>
</evidence>
<keyword evidence="7" id="KW-0653">Protein transport</keyword>